<evidence type="ECO:0000313" key="9">
    <source>
        <dbReference type="Proteomes" id="UP000036338"/>
    </source>
</evidence>
<dbReference type="Proteomes" id="UP000036338">
    <property type="component" value="Unassembled WGS sequence"/>
</dbReference>
<keyword evidence="4" id="KW-1015">Disulfide bond</keyword>
<protein>
    <recommendedName>
        <fullName evidence="7">Thioredoxin domain-containing protein</fullName>
    </recommendedName>
</protein>
<evidence type="ECO:0000256" key="1">
    <source>
        <dbReference type="ARBA" id="ARBA00010996"/>
    </source>
</evidence>
<reference evidence="8 9" key="1">
    <citation type="submission" date="2015-05" db="EMBL/GenBank/DDBJ databases">
        <title>Draft genome of Burkholderia cepacia LK29.</title>
        <authorList>
            <person name="Chan X.Y."/>
        </authorList>
    </citation>
    <scope>NUCLEOTIDE SEQUENCE [LARGE SCALE GENOMIC DNA]</scope>
    <source>
        <strain evidence="8 9">LK29</strain>
    </source>
</reference>
<comment type="similarity">
    <text evidence="1">Belongs to the SCO1/2 family.</text>
</comment>
<name>A0A0J5WCJ2_BURCE</name>
<comment type="caution">
    <text evidence="8">The sequence shown here is derived from an EMBL/GenBank/DDBJ whole genome shotgun (WGS) entry which is preliminary data.</text>
</comment>
<feature type="signal peptide" evidence="6">
    <location>
        <begin position="1"/>
        <end position="23"/>
    </location>
</feature>
<dbReference type="Gene3D" id="3.40.30.10">
    <property type="entry name" value="Glutaredoxin"/>
    <property type="match status" value="1"/>
</dbReference>
<dbReference type="PANTHER" id="PTHR12151:SF25">
    <property type="entry name" value="LINALOOL DEHYDRATASE_ISOMERASE DOMAIN-CONTAINING PROTEIN"/>
    <property type="match status" value="1"/>
</dbReference>
<feature type="compositionally biased region" description="Polar residues" evidence="5">
    <location>
        <begin position="124"/>
        <end position="137"/>
    </location>
</feature>
<dbReference type="GO" id="GO:0046872">
    <property type="term" value="F:metal ion binding"/>
    <property type="evidence" value="ECO:0007669"/>
    <property type="project" value="UniProtKB-KW"/>
</dbReference>
<evidence type="ECO:0000313" key="8">
    <source>
        <dbReference type="EMBL" id="KML46754.1"/>
    </source>
</evidence>
<dbReference type="PROSITE" id="PS51352">
    <property type="entry name" value="THIOREDOXIN_2"/>
    <property type="match status" value="1"/>
</dbReference>
<dbReference type="SUPFAM" id="SSF52833">
    <property type="entry name" value="Thioredoxin-like"/>
    <property type="match status" value="1"/>
</dbReference>
<evidence type="ECO:0000256" key="6">
    <source>
        <dbReference type="SAM" id="SignalP"/>
    </source>
</evidence>
<dbReference type="PANTHER" id="PTHR12151">
    <property type="entry name" value="ELECTRON TRANSPORT PROTIN SCO1/SENC FAMILY MEMBER"/>
    <property type="match status" value="1"/>
</dbReference>
<keyword evidence="3" id="KW-0479">Metal-binding</keyword>
<evidence type="ECO:0000256" key="4">
    <source>
        <dbReference type="PIRSR" id="PIRSR603782-2"/>
    </source>
</evidence>
<dbReference type="PATRIC" id="fig|292.27.peg.7908"/>
<dbReference type="InterPro" id="IPR013766">
    <property type="entry name" value="Thioredoxin_domain"/>
</dbReference>
<dbReference type="CDD" id="cd02968">
    <property type="entry name" value="SCO"/>
    <property type="match status" value="1"/>
</dbReference>
<dbReference type="InterPro" id="IPR003782">
    <property type="entry name" value="SCO1/SenC"/>
</dbReference>
<dbReference type="AlphaFoldDB" id="A0A0J5WCJ2"/>
<feature type="disulfide bond" description="Redox-active" evidence="4">
    <location>
        <begin position="214"/>
        <end position="218"/>
    </location>
</feature>
<dbReference type="Pfam" id="PF02630">
    <property type="entry name" value="SCO1-SenC"/>
    <property type="match status" value="1"/>
</dbReference>
<feature type="compositionally biased region" description="Low complexity" evidence="5">
    <location>
        <begin position="139"/>
        <end position="153"/>
    </location>
</feature>
<dbReference type="EMBL" id="LDWR01000073">
    <property type="protein sequence ID" value="KML46754.1"/>
    <property type="molecule type" value="Genomic_DNA"/>
</dbReference>
<gene>
    <name evidence="8" type="ORF">VL15_34505</name>
</gene>
<accession>A0A0J5WCJ2</accession>
<feature type="region of interest" description="Disordered" evidence="5">
    <location>
        <begin position="60"/>
        <end position="153"/>
    </location>
</feature>
<keyword evidence="6" id="KW-0732">Signal</keyword>
<evidence type="ECO:0000256" key="5">
    <source>
        <dbReference type="SAM" id="MobiDB-lite"/>
    </source>
</evidence>
<keyword evidence="2 3" id="KW-0186">Copper</keyword>
<evidence type="ECO:0000256" key="3">
    <source>
        <dbReference type="PIRSR" id="PIRSR603782-1"/>
    </source>
</evidence>
<feature type="binding site" evidence="3">
    <location>
        <position position="214"/>
    </location>
    <ligand>
        <name>Cu cation</name>
        <dbReference type="ChEBI" id="CHEBI:23378"/>
    </ligand>
</feature>
<dbReference type="InterPro" id="IPR036249">
    <property type="entry name" value="Thioredoxin-like_sf"/>
</dbReference>
<feature type="chain" id="PRO_5005266479" description="Thioredoxin domain-containing protein" evidence="6">
    <location>
        <begin position="24"/>
        <end position="333"/>
    </location>
</feature>
<evidence type="ECO:0000259" key="7">
    <source>
        <dbReference type="PROSITE" id="PS51352"/>
    </source>
</evidence>
<sequence>MKRIARSTMGAFVVAGVTIAATAAWCAPVDSVAEGVGENVSEHVGEHSAASVDENAMPTMPDAAANADDHAMPGAAASAGENTMPDTAASPDDHAMPDAVGHVMEHDAQGAAGSAVKQADESTTESTPGKTAESSTGDAAGPATENAAPATAGTAPEAAGMHMHHVVMPGTMHTTAQYTLPSVDLVRDDGKTVSLVKEVDDGRPVILTFIYTTCTTICPMISQTLERLQGELGSDRDKVHIVSISIDPEQDTPERLKAYAAHFEAGPEWQHYTGTVEASIAAQRAFNVFRGDKMAHTPVTFMRAAPGQPWLRIDGFATPTELLAAYRDVVASN</sequence>
<evidence type="ECO:0000256" key="2">
    <source>
        <dbReference type="ARBA" id="ARBA00023008"/>
    </source>
</evidence>
<feature type="binding site" evidence="3">
    <location>
        <position position="218"/>
    </location>
    <ligand>
        <name>Cu cation</name>
        <dbReference type="ChEBI" id="CHEBI:23378"/>
    </ligand>
</feature>
<feature type="domain" description="Thioredoxin" evidence="7">
    <location>
        <begin position="174"/>
        <end position="331"/>
    </location>
</feature>
<organism evidence="8 9">
    <name type="scientific">Burkholderia cepacia</name>
    <name type="common">Pseudomonas cepacia</name>
    <dbReference type="NCBI Taxonomy" id="292"/>
    <lineage>
        <taxon>Bacteria</taxon>
        <taxon>Pseudomonadati</taxon>
        <taxon>Pseudomonadota</taxon>
        <taxon>Betaproteobacteria</taxon>
        <taxon>Burkholderiales</taxon>
        <taxon>Burkholderiaceae</taxon>
        <taxon>Burkholderia</taxon>
        <taxon>Burkholderia cepacia complex</taxon>
    </lineage>
</organism>
<proteinExistence type="inferred from homology"/>